<evidence type="ECO:0000256" key="1">
    <source>
        <dbReference type="SAM" id="MobiDB-lite"/>
    </source>
</evidence>
<evidence type="ECO:0000313" key="2">
    <source>
        <dbReference type="EMBL" id="ETI32003.1"/>
    </source>
</evidence>
<dbReference type="InterPro" id="IPR023393">
    <property type="entry name" value="START-like_dom_sf"/>
</dbReference>
<proteinExistence type="predicted"/>
<dbReference type="SUPFAM" id="SSF57903">
    <property type="entry name" value="FYVE/PHD zinc finger"/>
    <property type="match status" value="1"/>
</dbReference>
<protein>
    <recommendedName>
        <fullName evidence="4">FYVE-type domain-containing protein</fullName>
    </recommendedName>
</protein>
<evidence type="ECO:0000313" key="3">
    <source>
        <dbReference type="Proteomes" id="UP000018721"/>
    </source>
</evidence>
<dbReference type="PANTHER" id="PTHR13510:SF44">
    <property type="entry name" value="RABENOSYN-5"/>
    <property type="match status" value="1"/>
</dbReference>
<reference evidence="2 3" key="1">
    <citation type="submission" date="2013-11" db="EMBL/GenBank/DDBJ databases">
        <title>The Genome Sequence of Phytophthora parasitica P1569.</title>
        <authorList>
            <consortium name="The Broad Institute Genomics Platform"/>
            <person name="Russ C."/>
            <person name="Tyler B."/>
            <person name="Panabieres F."/>
            <person name="Shan W."/>
            <person name="Tripathy S."/>
            <person name="Grunwald N."/>
            <person name="Machado M."/>
            <person name="Johnson C.S."/>
            <person name="Arredondo F."/>
            <person name="Hong C."/>
            <person name="Coffey M."/>
            <person name="Young S.K."/>
            <person name="Zeng Q."/>
            <person name="Gargeya S."/>
            <person name="Fitzgerald M."/>
            <person name="Abouelleil A."/>
            <person name="Alvarado L."/>
            <person name="Chapman S.B."/>
            <person name="Gainer-Dewar J."/>
            <person name="Goldberg J."/>
            <person name="Griggs A."/>
            <person name="Gujja S."/>
            <person name="Hansen M."/>
            <person name="Howarth C."/>
            <person name="Imamovic A."/>
            <person name="Ireland A."/>
            <person name="Larimer J."/>
            <person name="McCowan C."/>
            <person name="Murphy C."/>
            <person name="Pearson M."/>
            <person name="Poon T.W."/>
            <person name="Priest M."/>
            <person name="Roberts A."/>
            <person name="Saif S."/>
            <person name="Shea T."/>
            <person name="Sykes S."/>
            <person name="Wortman J."/>
            <person name="Nusbaum C."/>
            <person name="Birren B."/>
        </authorList>
    </citation>
    <scope>NUCLEOTIDE SEQUENCE [LARGE SCALE GENOMIC DNA]</scope>
    <source>
        <strain evidence="2 3">P1569</strain>
    </source>
</reference>
<evidence type="ECO:0008006" key="4">
    <source>
        <dbReference type="Google" id="ProtNLM"/>
    </source>
</evidence>
<dbReference type="eggNOG" id="ENOG502SHIT">
    <property type="taxonomic scope" value="Eukaryota"/>
</dbReference>
<dbReference type="HOGENOM" id="CLU_460426_0_0_1"/>
<name>V9E0D7_PHYNI</name>
<sequence>MVSTDPFAATRSDSTMSADSVGVAMDPSVSKRYTSPFPPLHLSPTTTMELEGLAHKLVARNIGAYESFLIDNHGKVDEEKWKFVSSKDDLKAYSEQPRAVESPHPYQQETPVADLPVVMITGTVVGDLDDVMYGVVCPTTEQMRVKTSYVHDDIPKSCVLATLAPPTPENPFNSLSIKWVEVHVPLAVRPVVKNRDFVYMETTGIERLRNGERVGYHIVHSVQFPETPVLDTHFRGNSSISILYRQRTTNVTDVYIKGFFNPAGGIMRTIVIRSAARILLSVAKDVYCSHMKKLAWALRQRYNGETSSSSSECTDGSSSGSLDDKYCSGCGKKQSVFVQAASKTNQGAKILQKKRHCKICTRYMCLDCRRQHQLTFLLPDQRLKQRLVTVCRSCEIEAISESAMTIARDELLQGNQMQRWDSGDVFNTTISAHSLQSDIIVPPTFWISFPDTPPASSMKIFAAVLALLLATSASAYEESHVKVRSSKAVSEHHVEERVVHQEALAKKQDMFYRMANMKSTPWDSQPEERKAKCADLCMLNDFWEFQQARNCLNRPTSLCSVYKNGLSSMDVVLTVAECTCNSTSASYSDDGSA</sequence>
<accession>V9E0D7</accession>
<gene>
    <name evidence="2" type="ORF">F443_21096</name>
</gene>
<dbReference type="OrthoDB" id="107606at2759"/>
<dbReference type="EMBL" id="ANIZ01003708">
    <property type="protein sequence ID" value="ETI32003.1"/>
    <property type="molecule type" value="Genomic_DNA"/>
</dbReference>
<feature type="region of interest" description="Disordered" evidence="1">
    <location>
        <begin position="1"/>
        <end position="20"/>
    </location>
</feature>
<dbReference type="AlphaFoldDB" id="V9E0D7"/>
<keyword evidence="3" id="KW-1185">Reference proteome</keyword>
<dbReference type="InterPro" id="IPR052727">
    <property type="entry name" value="Rab4/Rab5_effector"/>
</dbReference>
<dbReference type="InterPro" id="IPR011011">
    <property type="entry name" value="Znf_FYVE_PHD"/>
</dbReference>
<dbReference type="PANTHER" id="PTHR13510">
    <property type="entry name" value="FYVE-FINGER-CONTAINING RAB5 EFFECTOR PROTEIN RABENOSYN-5-RELATED"/>
    <property type="match status" value="1"/>
</dbReference>
<dbReference type="Gene3D" id="3.30.530.20">
    <property type="match status" value="1"/>
</dbReference>
<organism evidence="2 3">
    <name type="scientific">Phytophthora nicotianae P1569</name>
    <dbReference type="NCBI Taxonomy" id="1317065"/>
    <lineage>
        <taxon>Eukaryota</taxon>
        <taxon>Sar</taxon>
        <taxon>Stramenopiles</taxon>
        <taxon>Oomycota</taxon>
        <taxon>Peronosporomycetes</taxon>
        <taxon>Peronosporales</taxon>
        <taxon>Peronosporaceae</taxon>
        <taxon>Phytophthora</taxon>
    </lineage>
</organism>
<dbReference type="Proteomes" id="UP000018721">
    <property type="component" value="Unassembled WGS sequence"/>
</dbReference>
<comment type="caution">
    <text evidence="2">The sequence shown here is derived from an EMBL/GenBank/DDBJ whole genome shotgun (WGS) entry which is preliminary data.</text>
</comment>